<dbReference type="SUPFAM" id="SSF54001">
    <property type="entry name" value="Cysteine proteinases"/>
    <property type="match status" value="1"/>
</dbReference>
<protein>
    <submittedName>
        <fullName evidence="3">C10 family peptidase</fullName>
    </submittedName>
</protein>
<evidence type="ECO:0000313" key="4">
    <source>
        <dbReference type="Proteomes" id="UP001528823"/>
    </source>
</evidence>
<gene>
    <name evidence="3" type="ORF">ORQ98_20355</name>
</gene>
<dbReference type="Gene3D" id="2.60.120.380">
    <property type="match status" value="1"/>
</dbReference>
<evidence type="ECO:0000256" key="1">
    <source>
        <dbReference type="SAM" id="SignalP"/>
    </source>
</evidence>
<evidence type="ECO:0000313" key="3">
    <source>
        <dbReference type="EMBL" id="MDE1464317.1"/>
    </source>
</evidence>
<feature type="chain" id="PRO_5046430001" evidence="1">
    <location>
        <begin position="24"/>
        <end position="368"/>
    </location>
</feature>
<proteinExistence type="predicted"/>
<dbReference type="InterPro" id="IPR007280">
    <property type="entry name" value="Peptidase_C_arc/bac"/>
</dbReference>
<organism evidence="3 4">
    <name type="scientific">Spartinivicinus poritis</name>
    <dbReference type="NCBI Taxonomy" id="2994640"/>
    <lineage>
        <taxon>Bacteria</taxon>
        <taxon>Pseudomonadati</taxon>
        <taxon>Pseudomonadota</taxon>
        <taxon>Gammaproteobacteria</taxon>
        <taxon>Oceanospirillales</taxon>
        <taxon>Zooshikellaceae</taxon>
        <taxon>Spartinivicinus</taxon>
    </lineage>
</organism>
<feature type="domain" description="Peptidase C-terminal archaeal/bacterial" evidence="2">
    <location>
        <begin position="299"/>
        <end position="355"/>
    </location>
</feature>
<sequence>MIKKLLAITVCLTISLIPIQLITADTLAPFIEPLTKTKWGQGAPYNKATPLLGGQQTYPGCATIAVAQIVSFHRYPQQGKGKVSYWWDLGSQYLSVDFSSYTFNFNQMPNTLTGASRAEKSNLTDFIYRIGVGLHAAFGTEEGTEASGKLIENLLRYNLNYGKSRRSMYSVSKTAGDWVMYSDAEWLNMIKTELNKDRLVLYMAQSQDGTGHVFIIDGYNQHDEVHVNWGWAGAYNGYYQLNEMNPDPNYPNEKWIVNPTMFIGLEPKETQTHPTLEVKLKSGRLTEGEWVFYGPYSNKTGKLKVSMSGNGDADLYIQHGAQPNEEDYICRPYKEDSQESCQINSQGDYYIGIQGYAKNSQYKLKITF</sequence>
<comment type="caution">
    <text evidence="3">The sequence shown here is derived from an EMBL/GenBank/DDBJ whole genome shotgun (WGS) entry which is preliminary data.</text>
</comment>
<dbReference type="InterPro" id="IPR038765">
    <property type="entry name" value="Papain-like_cys_pep_sf"/>
</dbReference>
<name>A0ABT5UD61_9GAMM</name>
<keyword evidence="1" id="KW-0732">Signal</keyword>
<dbReference type="InterPro" id="IPR000200">
    <property type="entry name" value="Peptidase_C10"/>
</dbReference>
<accession>A0ABT5UD61</accession>
<dbReference type="Pfam" id="PF01640">
    <property type="entry name" value="Peptidase_C10"/>
    <property type="match status" value="1"/>
</dbReference>
<reference evidence="3 4" key="1">
    <citation type="submission" date="2022-11" db="EMBL/GenBank/DDBJ databases">
        <title>Spartinivicinus poritis sp. nov., isolated from scleractinian coral Porites lutea.</title>
        <authorList>
            <person name="Zhang G."/>
            <person name="Cai L."/>
            <person name="Wei Q."/>
        </authorList>
    </citation>
    <scope>NUCLEOTIDE SEQUENCE [LARGE SCALE GENOMIC DNA]</scope>
    <source>
        <strain evidence="3 4">A2-2</strain>
    </source>
</reference>
<dbReference type="Gene3D" id="3.90.70.50">
    <property type="entry name" value="Peptidase C10, streptopain"/>
    <property type="match status" value="1"/>
</dbReference>
<dbReference type="InterPro" id="IPR044934">
    <property type="entry name" value="Streptopain_sf"/>
</dbReference>
<evidence type="ECO:0000259" key="2">
    <source>
        <dbReference type="Pfam" id="PF04151"/>
    </source>
</evidence>
<keyword evidence="4" id="KW-1185">Reference proteome</keyword>
<dbReference type="RefSeq" id="WP_274690645.1">
    <property type="nucleotide sequence ID" value="NZ_JAPMOU010000032.1"/>
</dbReference>
<dbReference type="Pfam" id="PF04151">
    <property type="entry name" value="PPC"/>
    <property type="match status" value="1"/>
</dbReference>
<dbReference type="PRINTS" id="PR00797">
    <property type="entry name" value="STREPTOPAIN"/>
</dbReference>
<dbReference type="EMBL" id="JAPMOU010000032">
    <property type="protein sequence ID" value="MDE1464317.1"/>
    <property type="molecule type" value="Genomic_DNA"/>
</dbReference>
<dbReference type="Proteomes" id="UP001528823">
    <property type="component" value="Unassembled WGS sequence"/>
</dbReference>
<feature type="signal peptide" evidence="1">
    <location>
        <begin position="1"/>
        <end position="23"/>
    </location>
</feature>